<evidence type="ECO:0000313" key="2">
    <source>
        <dbReference type="EMBL" id="KAK9763649.1"/>
    </source>
</evidence>
<proteinExistence type="predicted"/>
<organism evidence="2 3">
    <name type="scientific">Basidiobolus ranarum</name>
    <dbReference type="NCBI Taxonomy" id="34480"/>
    <lineage>
        <taxon>Eukaryota</taxon>
        <taxon>Fungi</taxon>
        <taxon>Fungi incertae sedis</taxon>
        <taxon>Zoopagomycota</taxon>
        <taxon>Entomophthoromycotina</taxon>
        <taxon>Basidiobolomycetes</taxon>
        <taxon>Basidiobolales</taxon>
        <taxon>Basidiobolaceae</taxon>
        <taxon>Basidiobolus</taxon>
    </lineage>
</organism>
<comment type="caution">
    <text evidence="2">The sequence shown here is derived from an EMBL/GenBank/DDBJ whole genome shotgun (WGS) entry which is preliminary data.</text>
</comment>
<accession>A0ABR2WQ70</accession>
<dbReference type="EMBL" id="JASJQH010000587">
    <property type="protein sequence ID" value="KAK9763649.1"/>
    <property type="molecule type" value="Genomic_DNA"/>
</dbReference>
<sequence>MAYYQIEPQQKVQKKMPLKSHHSTNHTTTVNVQATLVPKESWNPFSVADILRSPPIRRKSYGDLFASDYISFPHHYEDEERFERIAT</sequence>
<keyword evidence="3" id="KW-1185">Reference proteome</keyword>
<gene>
    <name evidence="2" type="ORF">K7432_009470</name>
</gene>
<feature type="region of interest" description="Disordered" evidence="1">
    <location>
        <begin position="1"/>
        <end position="27"/>
    </location>
</feature>
<feature type="compositionally biased region" description="Basic residues" evidence="1">
    <location>
        <begin position="12"/>
        <end position="24"/>
    </location>
</feature>
<evidence type="ECO:0000313" key="3">
    <source>
        <dbReference type="Proteomes" id="UP001479436"/>
    </source>
</evidence>
<evidence type="ECO:0000256" key="1">
    <source>
        <dbReference type="SAM" id="MobiDB-lite"/>
    </source>
</evidence>
<reference evidence="2 3" key="1">
    <citation type="submission" date="2023-04" db="EMBL/GenBank/DDBJ databases">
        <title>Genome of Basidiobolus ranarum AG-B5.</title>
        <authorList>
            <person name="Stajich J.E."/>
            <person name="Carter-House D."/>
            <person name="Gryganskyi A."/>
        </authorList>
    </citation>
    <scope>NUCLEOTIDE SEQUENCE [LARGE SCALE GENOMIC DNA]</scope>
    <source>
        <strain evidence="2 3">AG-B5</strain>
    </source>
</reference>
<dbReference type="Proteomes" id="UP001479436">
    <property type="component" value="Unassembled WGS sequence"/>
</dbReference>
<protein>
    <submittedName>
        <fullName evidence="2">Uncharacterized protein</fullName>
    </submittedName>
</protein>
<name>A0ABR2WQ70_9FUNG</name>